<dbReference type="AlphaFoldDB" id="A0A7V5P011"/>
<evidence type="ECO:0000256" key="6">
    <source>
        <dbReference type="ARBA" id="ARBA00022741"/>
    </source>
</evidence>
<comment type="catalytic activity">
    <reaction evidence="10 11">
        <text>shikimate + ATP = 3-phosphoshikimate + ADP + H(+)</text>
        <dbReference type="Rhea" id="RHEA:13121"/>
        <dbReference type="ChEBI" id="CHEBI:15378"/>
        <dbReference type="ChEBI" id="CHEBI:30616"/>
        <dbReference type="ChEBI" id="CHEBI:36208"/>
        <dbReference type="ChEBI" id="CHEBI:145989"/>
        <dbReference type="ChEBI" id="CHEBI:456216"/>
        <dbReference type="EC" id="2.7.1.71"/>
    </reaction>
</comment>
<dbReference type="EC" id="2.7.1.71" evidence="3 11"/>
<evidence type="ECO:0000313" key="12">
    <source>
        <dbReference type="EMBL" id="HHI97330.1"/>
    </source>
</evidence>
<evidence type="ECO:0000256" key="11">
    <source>
        <dbReference type="HAMAP-Rule" id="MF_00109"/>
    </source>
</evidence>
<dbReference type="Proteomes" id="UP000886101">
    <property type="component" value="Unassembled WGS sequence"/>
</dbReference>
<feature type="binding site" evidence="11">
    <location>
        <position position="120"/>
    </location>
    <ligand>
        <name>ATP</name>
        <dbReference type="ChEBI" id="CHEBI:30616"/>
    </ligand>
</feature>
<dbReference type="GO" id="GO:0009073">
    <property type="term" value="P:aromatic amino acid family biosynthetic process"/>
    <property type="evidence" value="ECO:0007669"/>
    <property type="project" value="UniProtKB-KW"/>
</dbReference>
<name>A0A7V5P011_9BACT</name>
<dbReference type="InterPro" id="IPR031322">
    <property type="entry name" value="Shikimate/glucono_kinase"/>
</dbReference>
<proteinExistence type="inferred from homology"/>
<protein>
    <recommendedName>
        <fullName evidence="3 11">Shikimate kinase</fullName>
        <shortName evidence="11">SK</shortName>
        <ecNumber evidence="3 11">2.7.1.71</ecNumber>
    </recommendedName>
</protein>
<evidence type="ECO:0000256" key="7">
    <source>
        <dbReference type="ARBA" id="ARBA00022777"/>
    </source>
</evidence>
<reference evidence="12" key="1">
    <citation type="journal article" date="2020" name="mSystems">
        <title>Genome- and Community-Level Interaction Insights into Carbon Utilization and Element Cycling Functions of Hydrothermarchaeota in Hydrothermal Sediment.</title>
        <authorList>
            <person name="Zhou Z."/>
            <person name="Liu Y."/>
            <person name="Xu W."/>
            <person name="Pan J."/>
            <person name="Luo Z.H."/>
            <person name="Li M."/>
        </authorList>
    </citation>
    <scope>NUCLEOTIDE SEQUENCE [LARGE SCALE GENOMIC DNA]</scope>
    <source>
        <strain evidence="12">HyVt-533</strain>
    </source>
</reference>
<dbReference type="InterPro" id="IPR027417">
    <property type="entry name" value="P-loop_NTPase"/>
</dbReference>
<keyword evidence="11" id="KW-0460">Magnesium</keyword>
<evidence type="ECO:0000256" key="8">
    <source>
        <dbReference type="ARBA" id="ARBA00022840"/>
    </source>
</evidence>
<dbReference type="UniPathway" id="UPA00053">
    <property type="reaction ID" value="UER00088"/>
</dbReference>
<comment type="subunit">
    <text evidence="11">Monomer.</text>
</comment>
<keyword evidence="11" id="KW-0479">Metal-binding</keyword>
<organism evidence="12">
    <name type="scientific">Thermodesulfatator atlanticus</name>
    <dbReference type="NCBI Taxonomy" id="501497"/>
    <lineage>
        <taxon>Bacteria</taxon>
        <taxon>Pseudomonadati</taxon>
        <taxon>Thermodesulfobacteriota</taxon>
        <taxon>Thermodesulfobacteria</taxon>
        <taxon>Thermodesulfobacteriales</taxon>
        <taxon>Thermodesulfatatoraceae</taxon>
        <taxon>Thermodesulfatator</taxon>
    </lineage>
</organism>
<dbReference type="InterPro" id="IPR000623">
    <property type="entry name" value="Shikimate_kinase/TSH1"/>
</dbReference>
<dbReference type="SUPFAM" id="SSF52540">
    <property type="entry name" value="P-loop containing nucleoside triphosphate hydrolases"/>
    <property type="match status" value="1"/>
</dbReference>
<dbReference type="GO" id="GO:0008652">
    <property type="term" value="P:amino acid biosynthetic process"/>
    <property type="evidence" value="ECO:0007669"/>
    <property type="project" value="UniProtKB-KW"/>
</dbReference>
<feature type="binding site" evidence="11">
    <location>
        <position position="56"/>
    </location>
    <ligand>
        <name>substrate</name>
    </ligand>
</feature>
<evidence type="ECO:0000256" key="9">
    <source>
        <dbReference type="ARBA" id="ARBA00023141"/>
    </source>
</evidence>
<feature type="binding site" evidence="11">
    <location>
        <position position="78"/>
    </location>
    <ligand>
        <name>substrate</name>
    </ligand>
</feature>
<comment type="caution">
    <text evidence="11">Lacks conserved residue(s) required for the propagation of feature annotation.</text>
</comment>
<keyword evidence="11" id="KW-0963">Cytoplasm</keyword>
<evidence type="ECO:0000256" key="4">
    <source>
        <dbReference type="ARBA" id="ARBA00022605"/>
    </source>
</evidence>
<keyword evidence="6 11" id="KW-0547">Nucleotide-binding</keyword>
<evidence type="ECO:0000256" key="10">
    <source>
        <dbReference type="ARBA" id="ARBA00048567"/>
    </source>
</evidence>
<gene>
    <name evidence="11" type="primary">aroK</name>
    <name evidence="12" type="ORF">ENJ96_05700</name>
</gene>
<sequence length="181" mass="20524">MKIILIGFRATGKTTVGRLLAKRLGVPFLDVDQYLEEKEGQTIAEMVAKKGWPYFRTLEKKALRELAALKEGVLALGGGAVMHEEEMALLRQNACVVWLKAPPALILKRLKRDEKTASQRPALTDMALAAEIENLLEKREPLYRRFADWEVETAGLTPEEIVSRLKARLRELRCFPGRRGR</sequence>
<comment type="pathway">
    <text evidence="1 11">Metabolic intermediate biosynthesis; chorismate biosynthesis; chorismate from D-erythrose 4-phosphate and phosphoenolpyruvate: step 5/7.</text>
</comment>
<dbReference type="EMBL" id="DROK01000161">
    <property type="protein sequence ID" value="HHI97330.1"/>
    <property type="molecule type" value="Genomic_DNA"/>
</dbReference>
<keyword evidence="8 11" id="KW-0067">ATP-binding</keyword>
<feature type="binding site" evidence="11">
    <location>
        <position position="32"/>
    </location>
    <ligand>
        <name>substrate</name>
    </ligand>
</feature>
<comment type="cofactor">
    <cofactor evidence="11">
        <name>Mg(2+)</name>
        <dbReference type="ChEBI" id="CHEBI:18420"/>
    </cofactor>
    <text evidence="11">Binds 1 Mg(2+) ion per subunit.</text>
</comment>
<keyword evidence="7 11" id="KW-0418">Kinase</keyword>
<dbReference type="PANTHER" id="PTHR21087:SF16">
    <property type="entry name" value="SHIKIMATE KINASE 1, CHLOROPLASTIC"/>
    <property type="match status" value="1"/>
</dbReference>
<feature type="binding site" evidence="11">
    <location>
        <begin position="10"/>
        <end position="15"/>
    </location>
    <ligand>
        <name>ATP</name>
        <dbReference type="ChEBI" id="CHEBI:30616"/>
    </ligand>
</feature>
<accession>A0A7V5P011</accession>
<comment type="function">
    <text evidence="11">Catalyzes the specific phosphorylation of the 3-hydroxyl group of shikimic acid using ATP as a cosubstrate.</text>
</comment>
<evidence type="ECO:0000256" key="1">
    <source>
        <dbReference type="ARBA" id="ARBA00004842"/>
    </source>
</evidence>
<comment type="caution">
    <text evidence="12">The sequence shown here is derived from an EMBL/GenBank/DDBJ whole genome shotgun (WGS) entry which is preliminary data.</text>
</comment>
<comment type="similarity">
    <text evidence="2 11">Belongs to the shikimate kinase family.</text>
</comment>
<dbReference type="CDD" id="cd00464">
    <property type="entry name" value="SK"/>
    <property type="match status" value="1"/>
</dbReference>
<evidence type="ECO:0000256" key="3">
    <source>
        <dbReference type="ARBA" id="ARBA00012154"/>
    </source>
</evidence>
<dbReference type="PANTHER" id="PTHR21087">
    <property type="entry name" value="SHIKIMATE KINASE"/>
    <property type="match status" value="1"/>
</dbReference>
<comment type="subcellular location">
    <subcellularLocation>
        <location evidence="11">Cytoplasm</location>
    </subcellularLocation>
</comment>
<evidence type="ECO:0000256" key="5">
    <source>
        <dbReference type="ARBA" id="ARBA00022679"/>
    </source>
</evidence>
<dbReference type="PRINTS" id="PR01100">
    <property type="entry name" value="SHIKIMTKNASE"/>
</dbReference>
<feature type="binding site" evidence="11">
    <location>
        <position position="139"/>
    </location>
    <ligand>
        <name>substrate</name>
    </ligand>
</feature>
<keyword evidence="9 11" id="KW-0057">Aromatic amino acid biosynthesis</keyword>
<dbReference type="GO" id="GO:0004765">
    <property type="term" value="F:shikimate kinase activity"/>
    <property type="evidence" value="ECO:0007669"/>
    <property type="project" value="UniProtKB-UniRule"/>
</dbReference>
<dbReference type="GO" id="GO:0009423">
    <property type="term" value="P:chorismate biosynthetic process"/>
    <property type="evidence" value="ECO:0007669"/>
    <property type="project" value="UniProtKB-UniRule"/>
</dbReference>
<keyword evidence="5 11" id="KW-0808">Transferase</keyword>
<evidence type="ECO:0000256" key="2">
    <source>
        <dbReference type="ARBA" id="ARBA00006997"/>
    </source>
</evidence>
<dbReference type="InterPro" id="IPR023000">
    <property type="entry name" value="Shikimate_kinase_CS"/>
</dbReference>
<dbReference type="GO" id="GO:0005524">
    <property type="term" value="F:ATP binding"/>
    <property type="evidence" value="ECO:0007669"/>
    <property type="project" value="UniProtKB-UniRule"/>
</dbReference>
<dbReference type="Pfam" id="PF01202">
    <property type="entry name" value="SKI"/>
    <property type="match status" value="1"/>
</dbReference>
<dbReference type="GO" id="GO:0000287">
    <property type="term" value="F:magnesium ion binding"/>
    <property type="evidence" value="ECO:0007669"/>
    <property type="project" value="UniProtKB-UniRule"/>
</dbReference>
<keyword evidence="4 11" id="KW-0028">Amino-acid biosynthesis</keyword>
<dbReference type="GO" id="GO:0005829">
    <property type="term" value="C:cytosol"/>
    <property type="evidence" value="ECO:0007669"/>
    <property type="project" value="TreeGrafter"/>
</dbReference>
<dbReference type="HAMAP" id="MF_00109">
    <property type="entry name" value="Shikimate_kinase"/>
    <property type="match status" value="1"/>
</dbReference>
<dbReference type="Gene3D" id="3.40.50.300">
    <property type="entry name" value="P-loop containing nucleotide triphosphate hydrolases"/>
    <property type="match status" value="1"/>
</dbReference>
<feature type="binding site" evidence="11">
    <location>
        <position position="14"/>
    </location>
    <ligand>
        <name>Mg(2+)</name>
        <dbReference type="ChEBI" id="CHEBI:18420"/>
    </ligand>
</feature>
<dbReference type="PROSITE" id="PS01128">
    <property type="entry name" value="SHIKIMATE_KINASE"/>
    <property type="match status" value="1"/>
</dbReference>